<dbReference type="PANTHER" id="PTHR47708">
    <property type="match status" value="1"/>
</dbReference>
<dbReference type="PANTHER" id="PTHR47708:SF2">
    <property type="entry name" value="SI:CH73-132F6.5"/>
    <property type="match status" value="1"/>
</dbReference>
<dbReference type="InterPro" id="IPR056362">
    <property type="entry name" value="AtuA-like_ferredoxin_dom"/>
</dbReference>
<evidence type="ECO:0000313" key="3">
    <source>
        <dbReference type="Proteomes" id="UP000320735"/>
    </source>
</evidence>
<dbReference type="EMBL" id="SJPP01000001">
    <property type="protein sequence ID" value="TWU12288.1"/>
    <property type="molecule type" value="Genomic_DNA"/>
</dbReference>
<proteinExistence type="predicted"/>
<comment type="caution">
    <text evidence="2">The sequence shown here is derived from an EMBL/GenBank/DDBJ whole genome shotgun (WGS) entry which is preliminary data.</text>
</comment>
<organism evidence="2 3">
    <name type="scientific">Symmachiella macrocystis</name>
    <dbReference type="NCBI Taxonomy" id="2527985"/>
    <lineage>
        <taxon>Bacteria</taxon>
        <taxon>Pseudomonadati</taxon>
        <taxon>Planctomycetota</taxon>
        <taxon>Planctomycetia</taxon>
        <taxon>Planctomycetales</taxon>
        <taxon>Planctomycetaceae</taxon>
        <taxon>Symmachiella</taxon>
    </lineage>
</organism>
<feature type="domain" description="AtuA-like ferredoxin-fold" evidence="1">
    <location>
        <begin position="5"/>
        <end position="103"/>
    </location>
</feature>
<keyword evidence="3" id="KW-1185">Reference proteome</keyword>
<dbReference type="Proteomes" id="UP000320735">
    <property type="component" value="Unassembled WGS sequence"/>
</dbReference>
<accession>A0A5C6BJN6</accession>
<dbReference type="AlphaFoldDB" id="A0A5C6BJN6"/>
<dbReference type="Pfam" id="PF23544">
    <property type="entry name" value="AtuA_ferredoxin"/>
    <property type="match status" value="1"/>
</dbReference>
<evidence type="ECO:0000259" key="1">
    <source>
        <dbReference type="Pfam" id="PF23544"/>
    </source>
</evidence>
<gene>
    <name evidence="2" type="ORF">CA54_11110</name>
</gene>
<dbReference type="OrthoDB" id="21390at2"/>
<evidence type="ECO:0000313" key="2">
    <source>
        <dbReference type="EMBL" id="TWU12288.1"/>
    </source>
</evidence>
<dbReference type="RefSeq" id="WP_146369784.1">
    <property type="nucleotide sequence ID" value="NZ_SJPP01000001.1"/>
</dbReference>
<sequence length="119" mass="12865">MNNTISLKEIAHARSGDKGTGANVGVIAYTAAGYAFLEQELTPERLAEHLHELKPQGVHRYPLPGIRAYNFVLPGILDGGASRSLRIDSQGKVLALAVLEMQLPRPENLAAMQPESHPT</sequence>
<protein>
    <recommendedName>
        <fullName evidence="1">AtuA-like ferredoxin-fold domain-containing protein</fullName>
    </recommendedName>
</protein>
<name>A0A5C6BJN6_9PLAN</name>
<reference evidence="2 3" key="1">
    <citation type="submission" date="2019-02" db="EMBL/GenBank/DDBJ databases">
        <title>Deep-cultivation of Planctomycetes and their phenomic and genomic characterization uncovers novel biology.</title>
        <authorList>
            <person name="Wiegand S."/>
            <person name="Jogler M."/>
            <person name="Boedeker C."/>
            <person name="Pinto D."/>
            <person name="Vollmers J."/>
            <person name="Rivas-Marin E."/>
            <person name="Kohn T."/>
            <person name="Peeters S.H."/>
            <person name="Heuer A."/>
            <person name="Rast P."/>
            <person name="Oberbeckmann S."/>
            <person name="Bunk B."/>
            <person name="Jeske O."/>
            <person name="Meyerdierks A."/>
            <person name="Storesund J.E."/>
            <person name="Kallscheuer N."/>
            <person name="Luecker S."/>
            <person name="Lage O.M."/>
            <person name="Pohl T."/>
            <person name="Merkel B.J."/>
            <person name="Hornburger P."/>
            <person name="Mueller R.-W."/>
            <person name="Bruemmer F."/>
            <person name="Labrenz M."/>
            <person name="Spormann A.M."/>
            <person name="Op Den Camp H."/>
            <person name="Overmann J."/>
            <person name="Amann R."/>
            <person name="Jetten M.S.M."/>
            <person name="Mascher T."/>
            <person name="Medema M.H."/>
            <person name="Devos D.P."/>
            <person name="Kaster A.-K."/>
            <person name="Ovreas L."/>
            <person name="Rohde M."/>
            <person name="Galperin M.Y."/>
            <person name="Jogler C."/>
        </authorList>
    </citation>
    <scope>NUCLEOTIDE SEQUENCE [LARGE SCALE GENOMIC DNA]</scope>
    <source>
        <strain evidence="2 3">CA54</strain>
    </source>
</reference>